<gene>
    <name evidence="2" type="ORF">EVAR_23593_1</name>
</gene>
<protein>
    <submittedName>
        <fullName evidence="2">Uncharacterized protein</fullName>
    </submittedName>
</protein>
<comment type="caution">
    <text evidence="2">The sequence shown here is derived from an EMBL/GenBank/DDBJ whole genome shotgun (WGS) entry which is preliminary data.</text>
</comment>
<feature type="region of interest" description="Disordered" evidence="1">
    <location>
        <begin position="1"/>
        <end position="26"/>
    </location>
</feature>
<organism evidence="2 3">
    <name type="scientific">Eumeta variegata</name>
    <name type="common">Bagworm moth</name>
    <name type="synonym">Eumeta japonica</name>
    <dbReference type="NCBI Taxonomy" id="151549"/>
    <lineage>
        <taxon>Eukaryota</taxon>
        <taxon>Metazoa</taxon>
        <taxon>Ecdysozoa</taxon>
        <taxon>Arthropoda</taxon>
        <taxon>Hexapoda</taxon>
        <taxon>Insecta</taxon>
        <taxon>Pterygota</taxon>
        <taxon>Neoptera</taxon>
        <taxon>Endopterygota</taxon>
        <taxon>Lepidoptera</taxon>
        <taxon>Glossata</taxon>
        <taxon>Ditrysia</taxon>
        <taxon>Tineoidea</taxon>
        <taxon>Psychidae</taxon>
        <taxon>Oiketicinae</taxon>
        <taxon>Eumeta</taxon>
    </lineage>
</organism>
<dbReference type="EMBL" id="BGZK01000686">
    <property type="protein sequence ID" value="GBP56154.1"/>
    <property type="molecule type" value="Genomic_DNA"/>
</dbReference>
<accession>A0A4C1X1B7</accession>
<reference evidence="2 3" key="1">
    <citation type="journal article" date="2019" name="Commun. Biol.">
        <title>The bagworm genome reveals a unique fibroin gene that provides high tensile strength.</title>
        <authorList>
            <person name="Kono N."/>
            <person name="Nakamura H."/>
            <person name="Ohtoshi R."/>
            <person name="Tomita M."/>
            <person name="Numata K."/>
            <person name="Arakawa K."/>
        </authorList>
    </citation>
    <scope>NUCLEOTIDE SEQUENCE [LARGE SCALE GENOMIC DNA]</scope>
</reference>
<evidence type="ECO:0000256" key="1">
    <source>
        <dbReference type="SAM" id="MobiDB-lite"/>
    </source>
</evidence>
<name>A0A4C1X1B7_EUMVA</name>
<evidence type="ECO:0000313" key="2">
    <source>
        <dbReference type="EMBL" id="GBP56154.1"/>
    </source>
</evidence>
<dbReference type="Proteomes" id="UP000299102">
    <property type="component" value="Unassembled WGS sequence"/>
</dbReference>
<proteinExistence type="predicted"/>
<sequence length="185" mass="20856">MLASSIPMAQSRRERSSNPPTQTPRNRLVAYAQRHIPSFAELILSSERFTFIRLSVAATLKKQRVLVDCKTDRTNRYFSETLAREAVEHVDAATSPRTHTHVCSPMYVCIIVCPKSERSPDALSAHLIGITSLCKRSLDSSQPKVERSRIPKRSMKKARLNSIPCVYIEKFVVYANVKILNVLTG</sequence>
<keyword evidence="3" id="KW-1185">Reference proteome</keyword>
<evidence type="ECO:0000313" key="3">
    <source>
        <dbReference type="Proteomes" id="UP000299102"/>
    </source>
</evidence>
<dbReference type="AlphaFoldDB" id="A0A4C1X1B7"/>